<organism evidence="2 3">
    <name type="scientific">Mikania micrantha</name>
    <name type="common">bitter vine</name>
    <dbReference type="NCBI Taxonomy" id="192012"/>
    <lineage>
        <taxon>Eukaryota</taxon>
        <taxon>Viridiplantae</taxon>
        <taxon>Streptophyta</taxon>
        <taxon>Embryophyta</taxon>
        <taxon>Tracheophyta</taxon>
        <taxon>Spermatophyta</taxon>
        <taxon>Magnoliopsida</taxon>
        <taxon>eudicotyledons</taxon>
        <taxon>Gunneridae</taxon>
        <taxon>Pentapetalae</taxon>
        <taxon>asterids</taxon>
        <taxon>campanulids</taxon>
        <taxon>Asterales</taxon>
        <taxon>Asteraceae</taxon>
        <taxon>Asteroideae</taxon>
        <taxon>Heliantheae alliance</taxon>
        <taxon>Eupatorieae</taxon>
        <taxon>Mikania</taxon>
    </lineage>
</organism>
<evidence type="ECO:0000259" key="1">
    <source>
        <dbReference type="Pfam" id="PF13961"/>
    </source>
</evidence>
<name>A0A5N6NUD8_9ASTR</name>
<accession>A0A5N6NUD8</accession>
<sequence length="198" mass="22340">MTGANQGGGDGVLVPAREQNHVSLQCPKLTTTNYTPWAIMLETILKAQGIWDAIDPVTRATVDARKNYTTKAIIYQSLHEDILLQVARYEFAKDVWEAIRVRFLRADQHSGDVSEMRGDLLDPISQAQINLNSGQPWDPYLVPFGRYVLFSKSYEIPQKSHEITQISVMHIISSENSLQSYPDVYKTLKRKGGCTKLT</sequence>
<dbReference type="AlphaFoldDB" id="A0A5N6NUD8"/>
<reference evidence="2 3" key="1">
    <citation type="submission" date="2019-05" db="EMBL/GenBank/DDBJ databases">
        <title>Mikania micrantha, genome provides insights into the molecular mechanism of rapid growth.</title>
        <authorList>
            <person name="Liu B."/>
        </authorList>
    </citation>
    <scope>NUCLEOTIDE SEQUENCE [LARGE SCALE GENOMIC DNA]</scope>
    <source>
        <strain evidence="2">NLD-2019</strain>
        <tissue evidence="2">Leaf</tissue>
    </source>
</reference>
<evidence type="ECO:0000313" key="2">
    <source>
        <dbReference type="EMBL" id="KAD5318321.1"/>
    </source>
</evidence>
<dbReference type="InterPro" id="IPR025314">
    <property type="entry name" value="DUF4219"/>
</dbReference>
<proteinExistence type="predicted"/>
<dbReference type="OrthoDB" id="422839at2759"/>
<dbReference type="Pfam" id="PF13961">
    <property type="entry name" value="DUF4219"/>
    <property type="match status" value="1"/>
</dbReference>
<keyword evidence="3" id="KW-1185">Reference proteome</keyword>
<feature type="domain" description="DUF4219" evidence="1">
    <location>
        <begin position="29"/>
        <end position="54"/>
    </location>
</feature>
<evidence type="ECO:0000313" key="3">
    <source>
        <dbReference type="Proteomes" id="UP000326396"/>
    </source>
</evidence>
<dbReference type="EMBL" id="SZYD01000009">
    <property type="protein sequence ID" value="KAD5318321.1"/>
    <property type="molecule type" value="Genomic_DNA"/>
</dbReference>
<dbReference type="Proteomes" id="UP000326396">
    <property type="component" value="Linkage Group LG17"/>
</dbReference>
<gene>
    <name evidence="2" type="ORF">E3N88_18267</name>
</gene>
<protein>
    <recommendedName>
        <fullName evidence="1">DUF4219 domain-containing protein</fullName>
    </recommendedName>
</protein>
<comment type="caution">
    <text evidence="2">The sequence shown here is derived from an EMBL/GenBank/DDBJ whole genome shotgun (WGS) entry which is preliminary data.</text>
</comment>